<proteinExistence type="predicted"/>
<reference evidence="2" key="1">
    <citation type="submission" date="2016-11" db="UniProtKB">
        <authorList>
            <consortium name="WormBaseParasite"/>
        </authorList>
    </citation>
    <scope>IDENTIFICATION</scope>
</reference>
<dbReference type="AlphaFoldDB" id="A0A1I7WEH7"/>
<keyword evidence="1" id="KW-1185">Reference proteome</keyword>
<sequence>MYVLLLYFIRIPGFREVKFAATTSHGNYGFSSRGGMCIVGSWSLLLTIGPPPS</sequence>
<name>A0A1I7WEH7_HETBA</name>
<dbReference type="WBParaSite" id="Hba_03353">
    <property type="protein sequence ID" value="Hba_03353"/>
    <property type="gene ID" value="Hba_03353"/>
</dbReference>
<organism evidence="1 2">
    <name type="scientific">Heterorhabditis bacteriophora</name>
    <name type="common">Entomopathogenic nematode worm</name>
    <dbReference type="NCBI Taxonomy" id="37862"/>
    <lineage>
        <taxon>Eukaryota</taxon>
        <taxon>Metazoa</taxon>
        <taxon>Ecdysozoa</taxon>
        <taxon>Nematoda</taxon>
        <taxon>Chromadorea</taxon>
        <taxon>Rhabditida</taxon>
        <taxon>Rhabditina</taxon>
        <taxon>Rhabditomorpha</taxon>
        <taxon>Strongyloidea</taxon>
        <taxon>Heterorhabditidae</taxon>
        <taxon>Heterorhabditis</taxon>
    </lineage>
</organism>
<dbReference type="Proteomes" id="UP000095283">
    <property type="component" value="Unplaced"/>
</dbReference>
<protein>
    <submittedName>
        <fullName evidence="2">Uncharacterized protein</fullName>
    </submittedName>
</protein>
<evidence type="ECO:0000313" key="1">
    <source>
        <dbReference type="Proteomes" id="UP000095283"/>
    </source>
</evidence>
<accession>A0A1I7WEH7</accession>
<evidence type="ECO:0000313" key="2">
    <source>
        <dbReference type="WBParaSite" id="Hba_03353"/>
    </source>
</evidence>